<accession>A0A9P5YMD0</accession>
<evidence type="ECO:0000256" key="1">
    <source>
        <dbReference type="SAM" id="MobiDB-lite"/>
    </source>
</evidence>
<dbReference type="Proteomes" id="UP000807469">
    <property type="component" value="Unassembled WGS sequence"/>
</dbReference>
<proteinExistence type="predicted"/>
<evidence type="ECO:0000313" key="3">
    <source>
        <dbReference type="Proteomes" id="UP000807469"/>
    </source>
</evidence>
<organism evidence="2 3">
    <name type="scientific">Pholiota conissans</name>
    <dbReference type="NCBI Taxonomy" id="109636"/>
    <lineage>
        <taxon>Eukaryota</taxon>
        <taxon>Fungi</taxon>
        <taxon>Dikarya</taxon>
        <taxon>Basidiomycota</taxon>
        <taxon>Agaricomycotina</taxon>
        <taxon>Agaricomycetes</taxon>
        <taxon>Agaricomycetidae</taxon>
        <taxon>Agaricales</taxon>
        <taxon>Agaricineae</taxon>
        <taxon>Strophariaceae</taxon>
        <taxon>Pholiota</taxon>
    </lineage>
</organism>
<feature type="compositionally biased region" description="Basic and acidic residues" evidence="1">
    <location>
        <begin position="36"/>
        <end position="47"/>
    </location>
</feature>
<feature type="compositionally biased region" description="Polar residues" evidence="1">
    <location>
        <begin position="1"/>
        <end position="10"/>
    </location>
</feature>
<protein>
    <submittedName>
        <fullName evidence="2">Uncharacterized protein</fullName>
    </submittedName>
</protein>
<gene>
    <name evidence="2" type="ORF">BDN70DRAFT_939692</name>
</gene>
<keyword evidence="3" id="KW-1185">Reference proteome</keyword>
<reference evidence="2" key="1">
    <citation type="submission" date="2020-11" db="EMBL/GenBank/DDBJ databases">
        <authorList>
            <consortium name="DOE Joint Genome Institute"/>
            <person name="Ahrendt S."/>
            <person name="Riley R."/>
            <person name="Andreopoulos W."/>
            <person name="Labutti K."/>
            <person name="Pangilinan J."/>
            <person name="Ruiz-Duenas F.J."/>
            <person name="Barrasa J.M."/>
            <person name="Sanchez-Garcia M."/>
            <person name="Camarero S."/>
            <person name="Miyauchi S."/>
            <person name="Serrano A."/>
            <person name="Linde D."/>
            <person name="Babiker R."/>
            <person name="Drula E."/>
            <person name="Ayuso-Fernandez I."/>
            <person name="Pacheco R."/>
            <person name="Padilla G."/>
            <person name="Ferreira P."/>
            <person name="Barriuso J."/>
            <person name="Kellner H."/>
            <person name="Castanera R."/>
            <person name="Alfaro M."/>
            <person name="Ramirez L."/>
            <person name="Pisabarro A.G."/>
            <person name="Kuo A."/>
            <person name="Tritt A."/>
            <person name="Lipzen A."/>
            <person name="He G."/>
            <person name="Yan M."/>
            <person name="Ng V."/>
            <person name="Cullen D."/>
            <person name="Martin F."/>
            <person name="Rosso M.-N."/>
            <person name="Henrissat B."/>
            <person name="Hibbett D."/>
            <person name="Martinez A.T."/>
            <person name="Grigoriev I.V."/>
        </authorList>
    </citation>
    <scope>NUCLEOTIDE SEQUENCE</scope>
    <source>
        <strain evidence="2">CIRM-BRFM 674</strain>
    </source>
</reference>
<comment type="caution">
    <text evidence="2">The sequence shown here is derived from an EMBL/GenBank/DDBJ whole genome shotgun (WGS) entry which is preliminary data.</text>
</comment>
<name>A0A9P5YMD0_9AGAR</name>
<sequence>MTFEAESSNPIVRRDSHIRSLTPDVDTSDQMNVSSLEKDRSESKHETTYIVPRPKKKLIKHSKGKDTVKVPQSKSAHKYDRRSWKTPYDIIGNMDAVGFSSLRSTAPIAISEFFKAFTGLNRLFKEAKKATETDEKLDLINGILNRFFHRHAMGPIPSKESFTDLDGANQKKVQGVALVIQQFSTQTSPWEVLWTTESVDTKLRGIFFIARCWEWAEFKA</sequence>
<feature type="region of interest" description="Disordered" evidence="1">
    <location>
        <begin position="1"/>
        <end position="49"/>
    </location>
</feature>
<dbReference type="EMBL" id="MU155986">
    <property type="protein sequence ID" value="KAF9470461.1"/>
    <property type="molecule type" value="Genomic_DNA"/>
</dbReference>
<evidence type="ECO:0000313" key="2">
    <source>
        <dbReference type="EMBL" id="KAF9470461.1"/>
    </source>
</evidence>
<dbReference type="AlphaFoldDB" id="A0A9P5YMD0"/>
<dbReference type="OrthoDB" id="10667774at2759"/>